<dbReference type="AlphaFoldDB" id="A0AAW1SJV6"/>
<keyword evidence="9" id="KW-0677">Repeat</keyword>
<comment type="pathway">
    <text evidence="3">tRNA modification; 5-methoxycarbonylmethyl-2-thiouridine-tRNA biosynthesis.</text>
</comment>
<evidence type="ECO:0000256" key="10">
    <source>
        <dbReference type="ARBA" id="ARBA00023242"/>
    </source>
</evidence>
<dbReference type="PROSITE" id="PS50294">
    <property type="entry name" value="WD_REPEATS_REGION"/>
    <property type="match status" value="2"/>
</dbReference>
<dbReference type="InterPro" id="IPR001680">
    <property type="entry name" value="WD40_rpt"/>
</dbReference>
<name>A0AAW1SJV6_9CHLO</name>
<dbReference type="SUPFAM" id="SSF50978">
    <property type="entry name" value="WD40 repeat-like"/>
    <property type="match status" value="1"/>
</dbReference>
<feature type="repeat" description="WD" evidence="11">
    <location>
        <begin position="196"/>
        <end position="227"/>
    </location>
</feature>
<dbReference type="PANTHER" id="PTHR44111">
    <property type="entry name" value="ELONGATOR COMPLEX PROTEIN 2"/>
    <property type="match status" value="1"/>
</dbReference>
<comment type="similarity">
    <text evidence="4">Belongs to the WD repeat ELP2 family.</text>
</comment>
<dbReference type="EMBL" id="JALJOV010001567">
    <property type="protein sequence ID" value="KAK9846096.1"/>
    <property type="molecule type" value="Genomic_DNA"/>
</dbReference>
<evidence type="ECO:0000256" key="5">
    <source>
        <dbReference type="ARBA" id="ARBA00020267"/>
    </source>
</evidence>
<keyword evidence="10" id="KW-0539">Nucleus</keyword>
<evidence type="ECO:0000313" key="12">
    <source>
        <dbReference type="EMBL" id="KAK9846096.1"/>
    </source>
</evidence>
<dbReference type="GO" id="GO:0033588">
    <property type="term" value="C:elongator holoenzyme complex"/>
    <property type="evidence" value="ECO:0007669"/>
    <property type="project" value="InterPro"/>
</dbReference>
<feature type="repeat" description="WD" evidence="11">
    <location>
        <begin position="246"/>
        <end position="279"/>
    </location>
</feature>
<feature type="non-terminal residue" evidence="12">
    <location>
        <position position="1"/>
    </location>
</feature>
<proteinExistence type="inferred from homology"/>
<evidence type="ECO:0000256" key="6">
    <source>
        <dbReference type="ARBA" id="ARBA00022490"/>
    </source>
</evidence>
<dbReference type="InterPro" id="IPR037289">
    <property type="entry name" value="Elp2"/>
</dbReference>
<evidence type="ECO:0000313" key="13">
    <source>
        <dbReference type="Proteomes" id="UP001485043"/>
    </source>
</evidence>
<keyword evidence="13" id="KW-1185">Reference proteome</keyword>
<dbReference type="GO" id="GO:0005634">
    <property type="term" value="C:nucleus"/>
    <property type="evidence" value="ECO:0007669"/>
    <property type="project" value="UniProtKB-SubCell"/>
</dbReference>
<comment type="subcellular location">
    <subcellularLocation>
        <location evidence="2">Cytoplasm</location>
    </subcellularLocation>
    <subcellularLocation>
        <location evidence="1">Nucleus</location>
    </subcellularLocation>
</comment>
<dbReference type="Proteomes" id="UP001485043">
    <property type="component" value="Unassembled WGS sequence"/>
</dbReference>
<evidence type="ECO:0000256" key="9">
    <source>
        <dbReference type="ARBA" id="ARBA00022737"/>
    </source>
</evidence>
<dbReference type="Pfam" id="PF00400">
    <property type="entry name" value="WD40"/>
    <property type="match status" value="4"/>
</dbReference>
<organism evidence="12 13">
    <name type="scientific">Apatococcus fuscideae</name>
    <dbReference type="NCBI Taxonomy" id="2026836"/>
    <lineage>
        <taxon>Eukaryota</taxon>
        <taxon>Viridiplantae</taxon>
        <taxon>Chlorophyta</taxon>
        <taxon>core chlorophytes</taxon>
        <taxon>Trebouxiophyceae</taxon>
        <taxon>Chlorellales</taxon>
        <taxon>Chlorellaceae</taxon>
        <taxon>Apatococcus</taxon>
    </lineage>
</organism>
<keyword evidence="8" id="KW-0819">tRNA processing</keyword>
<keyword evidence="6" id="KW-0963">Cytoplasm</keyword>
<dbReference type="PROSITE" id="PS50082">
    <property type="entry name" value="WD_REPEATS_2"/>
    <property type="match status" value="2"/>
</dbReference>
<evidence type="ECO:0000256" key="7">
    <source>
        <dbReference type="ARBA" id="ARBA00022574"/>
    </source>
</evidence>
<dbReference type="PANTHER" id="PTHR44111:SF1">
    <property type="entry name" value="ELONGATOR COMPLEX PROTEIN 2"/>
    <property type="match status" value="1"/>
</dbReference>
<dbReference type="GO" id="GO:0002098">
    <property type="term" value="P:tRNA wobble uridine modification"/>
    <property type="evidence" value="ECO:0007669"/>
    <property type="project" value="InterPro"/>
</dbReference>
<protein>
    <recommendedName>
        <fullName evidence="5">Elongator complex protein 2</fullName>
    </recommendedName>
</protein>
<reference evidence="12 13" key="1">
    <citation type="journal article" date="2024" name="Nat. Commun.">
        <title>Phylogenomics reveals the evolutionary origins of lichenization in chlorophyte algae.</title>
        <authorList>
            <person name="Puginier C."/>
            <person name="Libourel C."/>
            <person name="Otte J."/>
            <person name="Skaloud P."/>
            <person name="Haon M."/>
            <person name="Grisel S."/>
            <person name="Petersen M."/>
            <person name="Berrin J.G."/>
            <person name="Delaux P.M."/>
            <person name="Dal Grande F."/>
            <person name="Keller J."/>
        </authorList>
    </citation>
    <scope>NUCLEOTIDE SEQUENCE [LARGE SCALE GENOMIC DNA]</scope>
    <source>
        <strain evidence="12 13">SAG 2523</strain>
    </source>
</reference>
<sequence>GQRWCEIARPQIHGHDFRCTAIIPCPHEPGNFRYASGSEEKMIRVLEAPQAFVDTLALAKTQSPQPFGTSQGYERALGAAVGALGLSNKAVFAEHAGQPNAGIGSGLEGGNYAEGPDLAPNAAPGAAAGPPLEEHLASNTLWPEIIKLYGHGSDLFALSAHPDGTLLASTCKAQIVPQAAIWLWDTSTWQPLGKPLEAHGLTVTQLAFSPDGQHLLSASRDRTFALWARCTNAQPGDAQYDLLGKVKAHARIIWTISWAPDGRHFATGSRDGTVKVWQLPTTGPPSKPLQTISSFGKAASVTALAFTPAPAAATATGAGSPAAQPQPATCLAVGLEDGSISLCSMRENQPLLASCGDDHTVRIFSVHL</sequence>
<dbReference type="SMART" id="SM00320">
    <property type="entry name" value="WD40"/>
    <property type="match status" value="4"/>
</dbReference>
<evidence type="ECO:0000256" key="8">
    <source>
        <dbReference type="ARBA" id="ARBA00022694"/>
    </source>
</evidence>
<evidence type="ECO:0000256" key="11">
    <source>
        <dbReference type="PROSITE-ProRule" id="PRU00221"/>
    </source>
</evidence>
<comment type="caution">
    <text evidence="12">The sequence shown here is derived from an EMBL/GenBank/DDBJ whole genome shotgun (WGS) entry which is preliminary data.</text>
</comment>
<dbReference type="InterPro" id="IPR036322">
    <property type="entry name" value="WD40_repeat_dom_sf"/>
</dbReference>
<gene>
    <name evidence="12" type="ORF">WJX84_012082</name>
</gene>
<dbReference type="GO" id="GO:0005737">
    <property type="term" value="C:cytoplasm"/>
    <property type="evidence" value="ECO:0007669"/>
    <property type="project" value="UniProtKB-SubCell"/>
</dbReference>
<evidence type="ECO:0000256" key="4">
    <source>
        <dbReference type="ARBA" id="ARBA00005881"/>
    </source>
</evidence>
<dbReference type="InterPro" id="IPR015943">
    <property type="entry name" value="WD40/YVTN_repeat-like_dom_sf"/>
</dbReference>
<evidence type="ECO:0000256" key="1">
    <source>
        <dbReference type="ARBA" id="ARBA00004123"/>
    </source>
</evidence>
<evidence type="ECO:0000256" key="3">
    <source>
        <dbReference type="ARBA" id="ARBA00005043"/>
    </source>
</evidence>
<dbReference type="Gene3D" id="2.130.10.10">
    <property type="entry name" value="YVTN repeat-like/Quinoprotein amine dehydrogenase"/>
    <property type="match status" value="2"/>
</dbReference>
<accession>A0AAW1SJV6</accession>
<evidence type="ECO:0000256" key="2">
    <source>
        <dbReference type="ARBA" id="ARBA00004496"/>
    </source>
</evidence>
<keyword evidence="7 11" id="KW-0853">WD repeat</keyword>